<organism evidence="1">
    <name type="scientific">Anguilla anguilla</name>
    <name type="common">European freshwater eel</name>
    <name type="synonym">Muraena anguilla</name>
    <dbReference type="NCBI Taxonomy" id="7936"/>
    <lineage>
        <taxon>Eukaryota</taxon>
        <taxon>Metazoa</taxon>
        <taxon>Chordata</taxon>
        <taxon>Craniata</taxon>
        <taxon>Vertebrata</taxon>
        <taxon>Euteleostomi</taxon>
        <taxon>Actinopterygii</taxon>
        <taxon>Neopterygii</taxon>
        <taxon>Teleostei</taxon>
        <taxon>Anguilliformes</taxon>
        <taxon>Anguillidae</taxon>
        <taxon>Anguilla</taxon>
    </lineage>
</organism>
<accession>A0A0E9R601</accession>
<evidence type="ECO:0000313" key="1">
    <source>
        <dbReference type="EMBL" id="JAH24544.1"/>
    </source>
</evidence>
<dbReference type="AlphaFoldDB" id="A0A0E9R601"/>
<reference evidence="1" key="1">
    <citation type="submission" date="2014-11" db="EMBL/GenBank/DDBJ databases">
        <authorList>
            <person name="Amaro Gonzalez C."/>
        </authorList>
    </citation>
    <scope>NUCLEOTIDE SEQUENCE</scope>
</reference>
<protein>
    <submittedName>
        <fullName evidence="1">Uncharacterized protein</fullName>
    </submittedName>
</protein>
<proteinExistence type="predicted"/>
<sequence>MKLARGGSPPALSLVPPKVSSSLSHPGRFYLPPLPYACYCGRLGQDPL</sequence>
<name>A0A0E9R601_ANGAN</name>
<dbReference type="EMBL" id="GBXM01084033">
    <property type="protein sequence ID" value="JAH24544.1"/>
    <property type="molecule type" value="Transcribed_RNA"/>
</dbReference>
<reference evidence="1" key="2">
    <citation type="journal article" date="2015" name="Fish Shellfish Immunol.">
        <title>Early steps in the European eel (Anguilla anguilla)-Vibrio vulnificus interaction in the gills: Role of the RtxA13 toxin.</title>
        <authorList>
            <person name="Callol A."/>
            <person name="Pajuelo D."/>
            <person name="Ebbesson L."/>
            <person name="Teles M."/>
            <person name="MacKenzie S."/>
            <person name="Amaro C."/>
        </authorList>
    </citation>
    <scope>NUCLEOTIDE SEQUENCE</scope>
</reference>